<protein>
    <recommendedName>
        <fullName evidence="8">DUF4132 domain-containing protein</fullName>
    </recommendedName>
</protein>
<dbReference type="InterPro" id="IPR011989">
    <property type="entry name" value="ARM-like"/>
</dbReference>
<keyword evidence="7" id="KW-1185">Reference proteome</keyword>
<dbReference type="Pfam" id="PF18991">
    <property type="entry name" value="DUF5724"/>
    <property type="match status" value="1"/>
</dbReference>
<dbReference type="OrthoDB" id="9763697at2"/>
<reference evidence="7" key="1">
    <citation type="journal article" date="2011" name="MBio">
        <title>Novel metabolic attributes of the genus Cyanothece, comprising a group of unicellular nitrogen-fixing Cyanobacteria.</title>
        <authorList>
            <person name="Bandyopadhyay A."/>
            <person name="Elvitigala T."/>
            <person name="Welsh E."/>
            <person name="Stockel J."/>
            <person name="Liberton M."/>
            <person name="Min H."/>
            <person name="Sherman L.A."/>
            <person name="Pakrasi H.B."/>
        </authorList>
    </citation>
    <scope>NUCLEOTIDE SEQUENCE [LARGE SCALE GENOMIC DNA]</scope>
    <source>
        <strain evidence="7">PCC 8801</strain>
    </source>
</reference>
<evidence type="ECO:0000259" key="5">
    <source>
        <dbReference type="Pfam" id="PF24879"/>
    </source>
</evidence>
<dbReference type="KEGG" id="cyp:PCC8801_3596"/>
<accession>B7K1L6</accession>
<gene>
    <name evidence="6" type="ordered locus">PCC8801_3596</name>
</gene>
<evidence type="ECO:0000313" key="7">
    <source>
        <dbReference type="Proteomes" id="UP000008204"/>
    </source>
</evidence>
<dbReference type="eggNOG" id="COG1413">
    <property type="taxonomic scope" value="Bacteria"/>
</dbReference>
<feature type="domain" description="DUF4132" evidence="3">
    <location>
        <begin position="1268"/>
        <end position="1442"/>
    </location>
</feature>
<organism evidence="6 7">
    <name type="scientific">Rippkaea orientalis (strain PCC 8801 / RF-1)</name>
    <name type="common">Cyanothece sp. (strain PCC 8801)</name>
    <dbReference type="NCBI Taxonomy" id="41431"/>
    <lineage>
        <taxon>Bacteria</taxon>
        <taxon>Bacillati</taxon>
        <taxon>Cyanobacteriota</taxon>
        <taxon>Cyanophyceae</taxon>
        <taxon>Oscillatoriophycideae</taxon>
        <taxon>Chroococcales</taxon>
        <taxon>Aphanothecaceae</taxon>
        <taxon>Rippkaea</taxon>
        <taxon>Rippkaea orientalis</taxon>
    </lineage>
</organism>
<keyword evidence="2" id="KW-0605">Phycobilisome</keyword>
<dbReference type="Gene3D" id="1.25.10.10">
    <property type="entry name" value="Leucine-rich Repeat Variant"/>
    <property type="match status" value="2"/>
</dbReference>
<dbReference type="STRING" id="41431.PCC8801_3596"/>
<dbReference type="InterPro" id="IPR056639">
    <property type="entry name" value="DUF7737"/>
</dbReference>
<dbReference type="SUPFAM" id="SSF48371">
    <property type="entry name" value="ARM repeat"/>
    <property type="match status" value="1"/>
</dbReference>
<dbReference type="HOGENOM" id="CLU_003298_1_0_3"/>
<name>B7K1L6_RIPO1</name>
<evidence type="ECO:0000259" key="4">
    <source>
        <dbReference type="Pfam" id="PF18991"/>
    </source>
</evidence>
<evidence type="ECO:0000313" key="6">
    <source>
        <dbReference type="EMBL" id="ACK67558.1"/>
    </source>
</evidence>
<sequence length="1635" mass="187812">MINREEAQKQLQELRVKNWKTTRIEQIKGLPTTLAEIGFSLLGCDTQGKPLDTIRHYQHNNKNIEKFEALNSTERLEIFRILFSQFWQTVEQAWHLLTQLPYQIGYQRKAFRLPNNPEFFCDRRYQWLMQLLQVVEGYEQPLAWFAAWTPYLGYYGADTLGILFAAAINENNEIGQEIFSILIASANGEHEIGAMGRHVTRGLLVSSNAKGWEFIEKMLLAAQRQEGLRQVILETIDEAHPEAFKRMIRLILEHNLTRFSAVVRGVDVWLGLGWESSNQKLIKQILEQISLFLEDSEARINGFNSDDPQRLYCALWTLGFEDAMSAIPYAETCLNNPNPEIRFVAVYFLFQLGFKQSKIALFPALEDTDLRVVTQALLSIYSHHEKDIKNSDLFERLESILSHFPEKEKELPPIVWDWIKLKVSQRTVAGALVNNLGERTPKSLIPYLSLCEPYTRANIAEKLAKIQPWDQEIRETLFSLIGDSSQWVREKVIQQLSKVKITPEEAIYLETLLNRKSGDLRRGILTLLLNQDDTESIVAAERLLKSKKLLQRQAGLELLQEMIQQKRQIETCRHYAKTYQETHQTLSEAELNRLKLILAQETEEPSLENGLGLVNLEELNPITSPKLKQTPVLVSAKTMGYLVSLDQLIHEHRQIPIIVENYQGKQEELLGNVNWNFPNPNSEVPLEKDLERLPLRDLWENWYQQLNEQDNLELVRAIAIQFNHQLYLNQNHFNLSDPLSQLQTVLNSLENQVNELSQLKYPSIIKSILMWLIRLYPPDNLFDFLLDATVITINAIDWKKVKSNRNLLWTINDSLLGWVHLTESLRPYFISSWKESHQIRFWQIIQWITNSLEHLYYNHNYLGEIIATYHAGGVTKADITAYLILRKPIQSQDNSTTHSYYKYRHNFNDLSQITRRKHTELDLLLKEISHQIRQRILDIELNRGDLPTAASEPALALSSVEGIIPIIQLLQGLGKNTLVRGYTYDNLSKSAVFSHLIRVSFPAEADTPQQFAKEAKAAKISQERLIDLAFYAPQWSNYVEEALAWKSFTEAVWWIHAHTKDNNWQVPSEIRESWVAQVTERTPLSAESLVDGAVDVDWFKRIYQDLKGEKWQKIINAAKYASSSGGHKRSQLFAQAMLGEIEPQTLITRITEKRHQDTVRALGLLPLGKGTQREKDLLQRYQIIQEFIRTSRKFGSQRQASEKLAATIALENLSRTAGYRDPQRLEWAMEAQTVADLVEKPQTITLDDVNISLAITNGEPVITVEKQGKTLKSIPAKISKNADIIALKQRKQDITRQGSRMRVSLEEAMCRGDSFTPEELEKLCHHPVLSPMLTQLVFIGDEEIGYPVEGGKALQSFNGKNKIIKSSYLRIAHSHDLLTTQQWHLWQKDCFEKERKQPFKQVFRELYLLTPAEKATDTFSNRYEGHQVNPRQALALLGKRGWITCPEEGVRKTFHKEGISVWVSFLEGFYTPADVDGLTLEGVSFTPRGEWKPLKLQEIPPRLFSEVMRDLDLLVSVAHQGGVDPEASLSTVEMRSALVRETCRLLKLTNVQLQNSHVLIEGKLGSYSVHLGSAIVHRQPGGSLCIIPVHSQHRGRLFLPFADDDPKTAEVVSKVLLLAKDQEIKDPTILEQLLN</sequence>
<dbReference type="InterPro" id="IPR043782">
    <property type="entry name" value="DUF5724"/>
</dbReference>
<evidence type="ECO:0008006" key="8">
    <source>
        <dbReference type="Google" id="ProtNLM"/>
    </source>
</evidence>
<feature type="domain" description="DUF5724" evidence="4">
    <location>
        <begin position="60"/>
        <end position="1229"/>
    </location>
</feature>
<dbReference type="EMBL" id="CP001287">
    <property type="protein sequence ID" value="ACK67558.1"/>
    <property type="molecule type" value="Genomic_DNA"/>
</dbReference>
<proteinExistence type="predicted"/>
<dbReference type="Proteomes" id="UP000008204">
    <property type="component" value="Chromosome"/>
</dbReference>
<feature type="domain" description="DUF7737" evidence="5">
    <location>
        <begin position="1532"/>
        <end position="1633"/>
    </location>
</feature>
<evidence type="ECO:0000256" key="2">
    <source>
        <dbReference type="ARBA" id="ARBA00022738"/>
    </source>
</evidence>
<dbReference type="Pfam" id="PF13569">
    <property type="entry name" value="DUF4132"/>
    <property type="match status" value="1"/>
</dbReference>
<evidence type="ECO:0000256" key="1">
    <source>
        <dbReference type="ARBA" id="ARBA00022549"/>
    </source>
</evidence>
<keyword evidence="1" id="KW-0042">Antenna complex</keyword>
<evidence type="ECO:0000259" key="3">
    <source>
        <dbReference type="Pfam" id="PF13569"/>
    </source>
</evidence>
<dbReference type="InterPro" id="IPR016024">
    <property type="entry name" value="ARM-type_fold"/>
</dbReference>
<dbReference type="Pfam" id="PF24879">
    <property type="entry name" value="DUF7737"/>
    <property type="match status" value="1"/>
</dbReference>
<dbReference type="RefSeq" id="WP_012596816.1">
    <property type="nucleotide sequence ID" value="NC_011726.1"/>
</dbReference>
<dbReference type="GO" id="GO:0030089">
    <property type="term" value="C:phycobilisome"/>
    <property type="evidence" value="ECO:0007669"/>
    <property type="project" value="UniProtKB-KW"/>
</dbReference>
<dbReference type="InterPro" id="IPR025406">
    <property type="entry name" value="DUF4132"/>
</dbReference>